<dbReference type="EMBL" id="SLWQ01000001">
    <property type="protein sequence ID" value="TCO42988.1"/>
    <property type="molecule type" value="Genomic_DNA"/>
</dbReference>
<proteinExistence type="predicted"/>
<dbReference type="InterPro" id="IPR007351">
    <property type="entry name" value="YjbR"/>
</dbReference>
<dbReference type="InterPro" id="IPR038056">
    <property type="entry name" value="YjbR-like_sf"/>
</dbReference>
<gene>
    <name evidence="2" type="ORF">EV148_101399</name>
</gene>
<name>A0A4R2IGZ4_9GAMM</name>
<dbReference type="PANTHER" id="PTHR35145">
    <property type="entry name" value="CYTOPLASMIC PROTEIN-RELATED"/>
    <property type="match status" value="1"/>
</dbReference>
<organism evidence="2 3">
    <name type="scientific">Dokdonella fugitiva</name>
    <dbReference type="NCBI Taxonomy" id="328517"/>
    <lineage>
        <taxon>Bacteria</taxon>
        <taxon>Pseudomonadati</taxon>
        <taxon>Pseudomonadota</taxon>
        <taxon>Gammaproteobacteria</taxon>
        <taxon>Lysobacterales</taxon>
        <taxon>Rhodanobacteraceae</taxon>
        <taxon>Dokdonella</taxon>
    </lineage>
</organism>
<dbReference type="Proteomes" id="UP000294862">
    <property type="component" value="Unassembled WGS sequence"/>
</dbReference>
<dbReference type="GO" id="GO:0003677">
    <property type="term" value="F:DNA binding"/>
    <property type="evidence" value="ECO:0007669"/>
    <property type="project" value="UniProtKB-KW"/>
</dbReference>
<protein>
    <submittedName>
        <fullName evidence="2">Putative DNA-binding protein (MmcQ/YjbR family)</fullName>
    </submittedName>
</protein>
<evidence type="ECO:0000313" key="3">
    <source>
        <dbReference type="Proteomes" id="UP000294862"/>
    </source>
</evidence>
<dbReference type="InterPro" id="IPR058532">
    <property type="entry name" value="YjbR/MT2646/Rv2570-like"/>
</dbReference>
<dbReference type="OrthoDB" id="9804614at2"/>
<dbReference type="SUPFAM" id="SSF142906">
    <property type="entry name" value="YjbR-like"/>
    <property type="match status" value="1"/>
</dbReference>
<accession>A0A4R2IGZ4</accession>
<evidence type="ECO:0000313" key="2">
    <source>
        <dbReference type="EMBL" id="TCO42988.1"/>
    </source>
</evidence>
<keyword evidence="3" id="KW-1185">Reference proteome</keyword>
<dbReference type="Pfam" id="PF04237">
    <property type="entry name" value="YjbR"/>
    <property type="match status" value="1"/>
</dbReference>
<dbReference type="AlphaFoldDB" id="A0A4R2IGZ4"/>
<evidence type="ECO:0000256" key="1">
    <source>
        <dbReference type="SAM" id="MobiDB-lite"/>
    </source>
</evidence>
<reference evidence="2 3" key="1">
    <citation type="journal article" date="2015" name="Stand. Genomic Sci.">
        <title>Genomic Encyclopedia of Bacterial and Archaeal Type Strains, Phase III: the genomes of soil and plant-associated and newly described type strains.</title>
        <authorList>
            <person name="Whitman W.B."/>
            <person name="Woyke T."/>
            <person name="Klenk H.P."/>
            <person name="Zhou Y."/>
            <person name="Lilburn T.G."/>
            <person name="Beck B.J."/>
            <person name="De Vos P."/>
            <person name="Vandamme P."/>
            <person name="Eisen J.A."/>
            <person name="Garrity G."/>
            <person name="Hugenholtz P."/>
            <person name="Kyrpides N.C."/>
        </authorList>
    </citation>
    <scope>NUCLEOTIDE SEQUENCE [LARGE SCALE GENOMIC DNA]</scope>
    <source>
        <strain evidence="2 3">A3</strain>
    </source>
</reference>
<dbReference type="RefSeq" id="WP_131992668.1">
    <property type="nucleotide sequence ID" value="NZ_JACGXM010000001.1"/>
</dbReference>
<dbReference type="Gene3D" id="3.90.1150.30">
    <property type="match status" value="1"/>
</dbReference>
<keyword evidence="2" id="KW-0238">DNA-binding</keyword>
<feature type="region of interest" description="Disordered" evidence="1">
    <location>
        <begin position="114"/>
        <end position="136"/>
    </location>
</feature>
<sequence length="136" mass="15493">MDTRALEAFCARLPGATSRALDPPYNILLYDVGGRQFAYFKLSEPEKWRFSFRTTPERFLELTGVAGIKPARYLARFHWVTVVDVRSVSAAYLRELVEWSYRRALASLPKTKQAALRATGTPRQPVARQRSRTGVT</sequence>
<dbReference type="PANTHER" id="PTHR35145:SF1">
    <property type="entry name" value="CYTOPLASMIC PROTEIN"/>
    <property type="match status" value="1"/>
</dbReference>
<comment type="caution">
    <text evidence="2">The sequence shown here is derived from an EMBL/GenBank/DDBJ whole genome shotgun (WGS) entry which is preliminary data.</text>
</comment>